<sequence length="94" mass="10755">MLSVPRAFETNYLAWASWKRSAIKPFGNIQTLILMVIHTCLADLLLRKPSKDSSSRLPTSKSYSFSGVPVSTWFSQLSKRVLLSKKKKELLLRR</sequence>
<dbReference type="AlphaFoldDB" id="A0AAV3P6C2"/>
<comment type="caution">
    <text evidence="1">The sequence shown here is derived from an EMBL/GenBank/DDBJ whole genome shotgun (WGS) entry which is preliminary data.</text>
</comment>
<dbReference type="Proteomes" id="UP001454036">
    <property type="component" value="Unassembled WGS sequence"/>
</dbReference>
<reference evidence="1 2" key="1">
    <citation type="submission" date="2024-01" db="EMBL/GenBank/DDBJ databases">
        <title>The complete chloroplast genome sequence of Lithospermum erythrorhizon: insights into the phylogenetic relationship among Boraginaceae species and the maternal lineages of purple gromwells.</title>
        <authorList>
            <person name="Okada T."/>
            <person name="Watanabe K."/>
        </authorList>
    </citation>
    <scope>NUCLEOTIDE SEQUENCE [LARGE SCALE GENOMIC DNA]</scope>
</reference>
<evidence type="ECO:0000313" key="2">
    <source>
        <dbReference type="Proteomes" id="UP001454036"/>
    </source>
</evidence>
<dbReference type="EMBL" id="BAABME010001048">
    <property type="protein sequence ID" value="GAA0147217.1"/>
    <property type="molecule type" value="Genomic_DNA"/>
</dbReference>
<proteinExistence type="predicted"/>
<gene>
    <name evidence="1" type="ORF">LIER_06970</name>
</gene>
<accession>A0AAV3P6C2</accession>
<protein>
    <submittedName>
        <fullName evidence="1">Uncharacterized protein</fullName>
    </submittedName>
</protein>
<evidence type="ECO:0000313" key="1">
    <source>
        <dbReference type="EMBL" id="GAA0147217.1"/>
    </source>
</evidence>
<name>A0AAV3P6C2_LITER</name>
<organism evidence="1 2">
    <name type="scientific">Lithospermum erythrorhizon</name>
    <name type="common">Purple gromwell</name>
    <name type="synonym">Lithospermum officinale var. erythrorhizon</name>
    <dbReference type="NCBI Taxonomy" id="34254"/>
    <lineage>
        <taxon>Eukaryota</taxon>
        <taxon>Viridiplantae</taxon>
        <taxon>Streptophyta</taxon>
        <taxon>Embryophyta</taxon>
        <taxon>Tracheophyta</taxon>
        <taxon>Spermatophyta</taxon>
        <taxon>Magnoliopsida</taxon>
        <taxon>eudicotyledons</taxon>
        <taxon>Gunneridae</taxon>
        <taxon>Pentapetalae</taxon>
        <taxon>asterids</taxon>
        <taxon>lamiids</taxon>
        <taxon>Boraginales</taxon>
        <taxon>Boraginaceae</taxon>
        <taxon>Boraginoideae</taxon>
        <taxon>Lithospermeae</taxon>
        <taxon>Lithospermum</taxon>
    </lineage>
</organism>
<keyword evidence="2" id="KW-1185">Reference proteome</keyword>